<protein>
    <recommendedName>
        <fullName evidence="5">Secreted protein</fullName>
    </recommendedName>
</protein>
<evidence type="ECO:0000313" key="3">
    <source>
        <dbReference type="EMBL" id="KAK8788372.1"/>
    </source>
</evidence>
<organism evidence="3 4">
    <name type="scientific">Amblyomma americanum</name>
    <name type="common">Lone star tick</name>
    <dbReference type="NCBI Taxonomy" id="6943"/>
    <lineage>
        <taxon>Eukaryota</taxon>
        <taxon>Metazoa</taxon>
        <taxon>Ecdysozoa</taxon>
        <taxon>Arthropoda</taxon>
        <taxon>Chelicerata</taxon>
        <taxon>Arachnida</taxon>
        <taxon>Acari</taxon>
        <taxon>Parasitiformes</taxon>
        <taxon>Ixodida</taxon>
        <taxon>Ixodoidea</taxon>
        <taxon>Ixodidae</taxon>
        <taxon>Amblyomminae</taxon>
        <taxon>Amblyomma</taxon>
    </lineage>
</organism>
<accession>A0AAQ4FPJ9</accession>
<comment type="caution">
    <text evidence="3">The sequence shown here is derived from an EMBL/GenBank/DDBJ whole genome shotgun (WGS) entry which is preliminary data.</text>
</comment>
<name>A0AAQ4FPJ9_AMBAM</name>
<keyword evidence="2" id="KW-0732">Signal</keyword>
<evidence type="ECO:0000256" key="1">
    <source>
        <dbReference type="SAM" id="MobiDB-lite"/>
    </source>
</evidence>
<keyword evidence="4" id="KW-1185">Reference proteome</keyword>
<feature type="region of interest" description="Disordered" evidence="1">
    <location>
        <begin position="82"/>
        <end position="109"/>
    </location>
</feature>
<evidence type="ECO:0000313" key="4">
    <source>
        <dbReference type="Proteomes" id="UP001321473"/>
    </source>
</evidence>
<feature type="region of interest" description="Disordered" evidence="1">
    <location>
        <begin position="147"/>
        <end position="166"/>
    </location>
</feature>
<proteinExistence type="predicted"/>
<dbReference type="Proteomes" id="UP001321473">
    <property type="component" value="Unassembled WGS sequence"/>
</dbReference>
<sequence>MPCSVLAVSWALLVAAMLPAPCRTRAVVGDREDPDRARAIELIKGRILADLGLASAPTGASSSGGQVALNKVHMEHMMRVYRRSLHRSPEEGGGGRGRERGRGRKGVARGSAKEVTHYYSFKNEAAVANLGIPDVRKQALHCTPHLGERDKARNKQALSHSSSFTSEGDFVTPRGMCTLTTAPRRQRFKLHACVTERAIFSSIATPIV</sequence>
<evidence type="ECO:0008006" key="5">
    <source>
        <dbReference type="Google" id="ProtNLM"/>
    </source>
</evidence>
<feature type="chain" id="PRO_5042937480" description="Secreted protein" evidence="2">
    <location>
        <begin position="27"/>
        <end position="208"/>
    </location>
</feature>
<dbReference type="EMBL" id="JARKHS020000888">
    <property type="protein sequence ID" value="KAK8788372.1"/>
    <property type="molecule type" value="Genomic_DNA"/>
</dbReference>
<gene>
    <name evidence="3" type="ORF">V5799_021853</name>
</gene>
<feature type="signal peptide" evidence="2">
    <location>
        <begin position="1"/>
        <end position="26"/>
    </location>
</feature>
<reference evidence="3 4" key="1">
    <citation type="journal article" date="2023" name="Arcadia Sci">
        <title>De novo assembly of a long-read Amblyomma americanum tick genome.</title>
        <authorList>
            <person name="Chou S."/>
            <person name="Poskanzer K.E."/>
            <person name="Rollins M."/>
            <person name="Thuy-Boun P.S."/>
        </authorList>
    </citation>
    <scope>NUCLEOTIDE SEQUENCE [LARGE SCALE GENOMIC DNA]</scope>
    <source>
        <strain evidence="3">F_SG_1</strain>
        <tissue evidence="3">Salivary glands</tissue>
    </source>
</reference>
<feature type="compositionally biased region" description="Polar residues" evidence="1">
    <location>
        <begin position="156"/>
        <end position="166"/>
    </location>
</feature>
<evidence type="ECO:0000256" key="2">
    <source>
        <dbReference type="SAM" id="SignalP"/>
    </source>
</evidence>
<dbReference type="AlphaFoldDB" id="A0AAQ4FPJ9"/>